<evidence type="ECO:0000313" key="2">
    <source>
        <dbReference type="Proteomes" id="UP000516349"/>
    </source>
</evidence>
<proteinExistence type="predicted"/>
<dbReference type="AlphaFoldDB" id="A0A7H1NNQ0"/>
<gene>
    <name evidence="1" type="ORF">JGUZn3_01440</name>
</gene>
<sequence>MLISVSHGSRRERLASIAASHAVTPRYLSKRIALALLSTVIQKHILKDTQPPDLTLAALLNIAKSSSWNTQENLFVQ</sequence>
<keyword evidence="2" id="KW-1185">Reference proteome</keyword>
<organism evidence="1 2">
    <name type="scientific">Entomobacter blattae</name>
    <dbReference type="NCBI Taxonomy" id="2762277"/>
    <lineage>
        <taxon>Bacteria</taxon>
        <taxon>Pseudomonadati</taxon>
        <taxon>Pseudomonadota</taxon>
        <taxon>Alphaproteobacteria</taxon>
        <taxon>Acetobacterales</taxon>
        <taxon>Acetobacteraceae</taxon>
        <taxon>Entomobacter</taxon>
    </lineage>
</organism>
<dbReference type="EMBL" id="CP060244">
    <property type="protein sequence ID" value="QNT77410.1"/>
    <property type="molecule type" value="Genomic_DNA"/>
</dbReference>
<reference evidence="1 2" key="1">
    <citation type="submission" date="2020-08" db="EMBL/GenBank/DDBJ databases">
        <title>Complete genome sequence of Entomobacter blattae G55GP.</title>
        <authorList>
            <person name="Poehlein A."/>
            <person name="Guzman J."/>
            <person name="Daniel R."/>
            <person name="Vilcinskas A."/>
        </authorList>
    </citation>
    <scope>NUCLEOTIDE SEQUENCE [LARGE SCALE GENOMIC DNA]</scope>
    <source>
        <strain evidence="1 2">G55GP</strain>
    </source>
</reference>
<accession>A0A7H1NNQ0</accession>
<dbReference type="KEGG" id="ebla:JGUZn3_01440"/>
<evidence type="ECO:0000313" key="1">
    <source>
        <dbReference type="EMBL" id="QNT77410.1"/>
    </source>
</evidence>
<protein>
    <submittedName>
        <fullName evidence="1">Uncharacterized protein</fullName>
    </submittedName>
</protein>
<dbReference type="Proteomes" id="UP000516349">
    <property type="component" value="Chromosome"/>
</dbReference>
<dbReference type="RefSeq" id="WP_203413896.1">
    <property type="nucleotide sequence ID" value="NZ_CP060244.1"/>
</dbReference>
<name>A0A7H1NNQ0_9PROT</name>